<evidence type="ECO:0000313" key="2">
    <source>
        <dbReference type="EMBL" id="CAE6970956.1"/>
    </source>
</evidence>
<dbReference type="InterPro" id="IPR013702">
    <property type="entry name" value="FIST_domain_N"/>
</dbReference>
<evidence type="ECO:0000313" key="3">
    <source>
        <dbReference type="Proteomes" id="UP000604046"/>
    </source>
</evidence>
<reference evidence="2" key="1">
    <citation type="submission" date="2021-02" db="EMBL/GenBank/DDBJ databases">
        <authorList>
            <person name="Dougan E. K."/>
            <person name="Rhodes N."/>
            <person name="Thang M."/>
            <person name="Chan C."/>
        </authorList>
    </citation>
    <scope>NUCLEOTIDE SEQUENCE</scope>
</reference>
<accession>A0A812I3I7</accession>
<evidence type="ECO:0000259" key="1">
    <source>
        <dbReference type="SMART" id="SM01204"/>
    </source>
</evidence>
<dbReference type="Pfam" id="PF08495">
    <property type="entry name" value="FIST"/>
    <property type="match status" value="1"/>
</dbReference>
<dbReference type="InterPro" id="IPR019494">
    <property type="entry name" value="FIST_C"/>
</dbReference>
<dbReference type="PANTHER" id="PTHR14939">
    <property type="entry name" value="F-BOX ONLY PROTEIN 22"/>
    <property type="match status" value="1"/>
</dbReference>
<protein>
    <recommendedName>
        <fullName evidence="1">FIST C-domain domain-containing protein</fullName>
    </recommendedName>
</protein>
<comment type="caution">
    <text evidence="2">The sequence shown here is derived from an EMBL/GenBank/DDBJ whole genome shotgun (WGS) entry which is preliminary data.</text>
</comment>
<dbReference type="Proteomes" id="UP000604046">
    <property type="component" value="Unassembled WGS sequence"/>
</dbReference>
<dbReference type="SMART" id="SM01204">
    <property type="entry name" value="FIST_C"/>
    <property type="match status" value="1"/>
</dbReference>
<dbReference type="Pfam" id="PF10442">
    <property type="entry name" value="FIST_C"/>
    <property type="match status" value="1"/>
</dbReference>
<dbReference type="PANTHER" id="PTHR14939:SF5">
    <property type="entry name" value="F-BOX ONLY PROTEIN 22"/>
    <property type="match status" value="1"/>
</dbReference>
<keyword evidence="3" id="KW-1185">Reference proteome</keyword>
<dbReference type="OrthoDB" id="509497at2759"/>
<gene>
    <name evidence="2" type="ORF">SNAT2548_LOCUS2542</name>
</gene>
<name>A0A812I3I7_9DINO</name>
<proteinExistence type="predicted"/>
<sequence>MSGIRSVEVASSGCEVAGFTAQGPQGCRRDALLLTGAIGGARWSLAAARGWDTATTVLKYDQPHVQGCLRVMLASTCEEQVRPLAVSALWYGSATRLPRLGTDFLMSDMRVQRTELATARPGQAKGMAPPEVLRWSNWLVDITYLHSKGLRPRRNSQILWHAHRRRLHFGVFGNSDVVKGSGRFHFMLLNGTTVGGRSGRGPAAWLIRCKQVCGVSGRWQLKFRARRAENKTVFVCFLKVKKAGTGFEAAYVFVSELYVLLAVHVQVPLAKRQVEAGFVLSVAVVRSSGAVPFFLGANAEGDLALINRMADSGEVRSMILLADPFGPIEDIMQSLDESFPKVPKAGGITAALQVGTQGRSSFMPSMAICSKGNKARLLSQGVCGLLLTQMDVHTVVCQGCLGVGPAVRITNVSGPVCVGIGGRPAKEALMLIFGAVSKDLQAKMQTNLVVGLGRQGESETSVDDGDWLIRGISQVIEDGSFVLGPGISEGQPLRFHVRDKDSAQSDLKLMLKRYRLERAFSGSKEPIGSLLFTCNGRGEGLYGERHVDARALQEALGEELGQRVSGFFCNGEIGAPGLVLPASELSERSEVRKTALHGFTAVFATRGCKIKVYIYIYMLPPPVAPRFYLKKSVFFVGFTKKRVF</sequence>
<feature type="domain" description="FIST C-domain" evidence="1">
    <location>
        <begin position="425"/>
        <end position="576"/>
    </location>
</feature>
<dbReference type="EMBL" id="CAJNDS010000152">
    <property type="protein sequence ID" value="CAE6970956.1"/>
    <property type="molecule type" value="Genomic_DNA"/>
</dbReference>
<organism evidence="2 3">
    <name type="scientific">Symbiodinium natans</name>
    <dbReference type="NCBI Taxonomy" id="878477"/>
    <lineage>
        <taxon>Eukaryota</taxon>
        <taxon>Sar</taxon>
        <taxon>Alveolata</taxon>
        <taxon>Dinophyceae</taxon>
        <taxon>Suessiales</taxon>
        <taxon>Symbiodiniaceae</taxon>
        <taxon>Symbiodinium</taxon>
    </lineage>
</organism>
<dbReference type="AlphaFoldDB" id="A0A812I3I7"/>